<dbReference type="PROSITE" id="PS51257">
    <property type="entry name" value="PROKAR_LIPOPROTEIN"/>
    <property type="match status" value="1"/>
</dbReference>
<keyword evidence="2" id="KW-0732">Signal</keyword>
<sequence>MKRRILWLSLLVALAVVGAGCGRQANSKTGHKDSQSTKVADRTGNKQATATKAETPKPSALTTLLSPLMGKNAEDPSTQSHNELTYSQFYYQHNNWYWRLSSKAQKTIVGGKITTLSGDSSEYKLTGKQTNGDKFTVKLTWYSSNQSYWLKSSTPKFNRAYVVGDTNGSWTTGAPTALIGTWSTHIYKPAPSKYDDAETLKKAPYSRTRFFISDQGIDGQKDSFTPKYTVYDTGNGWGANDATTYKQLSDNTYLLRTTSSGRLFNVYKVTLKNKQLTVAGGESDLANLNKVSSKPGQAFGFDNSSALHLTSKQLDNWINRHLSDFNRDSHQVKQASFMADTDKKGRVTVDVYDYGRNIPVAPRVGRFRVTAMGVLEGQEAGDTIWWPVSDDPTN</sequence>
<evidence type="ECO:0008006" key="5">
    <source>
        <dbReference type="Google" id="ProtNLM"/>
    </source>
</evidence>
<reference evidence="4" key="1">
    <citation type="journal article" date="2019" name="Int. J. Syst. Evol. Microbiol.">
        <title>The Global Catalogue of Microorganisms (GCM) 10K type strain sequencing project: providing services to taxonomists for standard genome sequencing and annotation.</title>
        <authorList>
            <consortium name="The Broad Institute Genomics Platform"/>
            <consortium name="The Broad Institute Genome Sequencing Center for Infectious Disease"/>
            <person name="Wu L."/>
            <person name="Ma J."/>
        </authorList>
    </citation>
    <scope>NUCLEOTIDE SEQUENCE [LARGE SCALE GENOMIC DNA]</scope>
    <source>
        <strain evidence="4">CCM 8979</strain>
    </source>
</reference>
<evidence type="ECO:0000256" key="1">
    <source>
        <dbReference type="SAM" id="MobiDB-lite"/>
    </source>
</evidence>
<feature type="signal peptide" evidence="2">
    <location>
        <begin position="1"/>
        <end position="25"/>
    </location>
</feature>
<protein>
    <recommendedName>
        <fullName evidence="5">Lipoprotein</fullName>
    </recommendedName>
</protein>
<evidence type="ECO:0000313" key="4">
    <source>
        <dbReference type="Proteomes" id="UP001597189"/>
    </source>
</evidence>
<accession>A0ABW4CYP8</accession>
<dbReference type="EMBL" id="JBHTOD010000001">
    <property type="protein sequence ID" value="MFD1454432.1"/>
    <property type="molecule type" value="Genomic_DNA"/>
</dbReference>
<feature type="compositionally biased region" description="Basic and acidic residues" evidence="1">
    <location>
        <begin position="30"/>
        <end position="44"/>
    </location>
</feature>
<dbReference type="RefSeq" id="WP_203642273.1">
    <property type="nucleotide sequence ID" value="NZ_BOLN01000001.1"/>
</dbReference>
<gene>
    <name evidence="3" type="ORF">ACFQ44_01905</name>
</gene>
<organism evidence="3 4">
    <name type="scientific">Levilactobacillus lanxiensis</name>
    <dbReference type="NCBI Taxonomy" id="2799568"/>
    <lineage>
        <taxon>Bacteria</taxon>
        <taxon>Bacillati</taxon>
        <taxon>Bacillota</taxon>
        <taxon>Bacilli</taxon>
        <taxon>Lactobacillales</taxon>
        <taxon>Lactobacillaceae</taxon>
        <taxon>Levilactobacillus</taxon>
    </lineage>
</organism>
<comment type="caution">
    <text evidence="3">The sequence shown here is derived from an EMBL/GenBank/DDBJ whole genome shotgun (WGS) entry which is preliminary data.</text>
</comment>
<feature type="chain" id="PRO_5046243700" description="Lipoprotein" evidence="2">
    <location>
        <begin position="26"/>
        <end position="394"/>
    </location>
</feature>
<name>A0ABW4CYP8_9LACO</name>
<evidence type="ECO:0000256" key="2">
    <source>
        <dbReference type="SAM" id="SignalP"/>
    </source>
</evidence>
<feature type="region of interest" description="Disordered" evidence="1">
    <location>
        <begin position="23"/>
        <end position="56"/>
    </location>
</feature>
<evidence type="ECO:0000313" key="3">
    <source>
        <dbReference type="EMBL" id="MFD1454432.1"/>
    </source>
</evidence>
<proteinExistence type="predicted"/>
<dbReference type="Proteomes" id="UP001597189">
    <property type="component" value="Unassembled WGS sequence"/>
</dbReference>
<keyword evidence="4" id="KW-1185">Reference proteome</keyword>